<dbReference type="Proteomes" id="UP000295444">
    <property type="component" value="Unassembled WGS sequence"/>
</dbReference>
<keyword evidence="2" id="KW-1133">Transmembrane helix</keyword>
<feature type="transmembrane region" description="Helical" evidence="2">
    <location>
        <begin position="63"/>
        <end position="81"/>
    </location>
</feature>
<reference evidence="3 4" key="1">
    <citation type="submission" date="2019-03" db="EMBL/GenBank/DDBJ databases">
        <title>Genomic Encyclopedia of Type Strains, Phase IV (KMG-IV): sequencing the most valuable type-strain genomes for metagenomic binning, comparative biology and taxonomic classification.</title>
        <authorList>
            <person name="Goeker M."/>
        </authorList>
    </citation>
    <scope>NUCLEOTIDE SEQUENCE [LARGE SCALE GENOMIC DNA]</scope>
    <source>
        <strain evidence="3 4">DSM 45361</strain>
    </source>
</reference>
<sequence length="114" mass="11985">MGDAGAVSTDQEAVTARLPRPPSGRKLKFPREMSGVLAAGMVLLAVLVLGAQLYALFRGTPGPGVFAVAGHLGAGALCFACQRMLDRRTGRATILPGVLMVVVAAATLWFFWWS</sequence>
<keyword evidence="4" id="KW-1185">Reference proteome</keyword>
<evidence type="ECO:0000256" key="1">
    <source>
        <dbReference type="SAM" id="MobiDB-lite"/>
    </source>
</evidence>
<accession>A0A4R6S3J5</accession>
<feature type="transmembrane region" description="Helical" evidence="2">
    <location>
        <begin position="93"/>
        <end position="112"/>
    </location>
</feature>
<proteinExistence type="predicted"/>
<dbReference type="EMBL" id="SNXZ01000006">
    <property type="protein sequence ID" value="TDP93863.1"/>
    <property type="molecule type" value="Genomic_DNA"/>
</dbReference>
<keyword evidence="2" id="KW-0472">Membrane</keyword>
<organism evidence="3 4">
    <name type="scientific">Labedaea rhizosphaerae</name>
    <dbReference type="NCBI Taxonomy" id="598644"/>
    <lineage>
        <taxon>Bacteria</taxon>
        <taxon>Bacillati</taxon>
        <taxon>Actinomycetota</taxon>
        <taxon>Actinomycetes</taxon>
        <taxon>Pseudonocardiales</taxon>
        <taxon>Pseudonocardiaceae</taxon>
        <taxon>Labedaea</taxon>
    </lineage>
</organism>
<keyword evidence="2" id="KW-0812">Transmembrane</keyword>
<evidence type="ECO:0000256" key="2">
    <source>
        <dbReference type="SAM" id="Phobius"/>
    </source>
</evidence>
<evidence type="ECO:0000313" key="3">
    <source>
        <dbReference type="EMBL" id="TDP93863.1"/>
    </source>
</evidence>
<protein>
    <submittedName>
        <fullName evidence="3">Uncharacterized protein</fullName>
    </submittedName>
</protein>
<comment type="caution">
    <text evidence="3">The sequence shown here is derived from an EMBL/GenBank/DDBJ whole genome shotgun (WGS) entry which is preliminary data.</text>
</comment>
<dbReference type="AlphaFoldDB" id="A0A4R6S3J5"/>
<gene>
    <name evidence="3" type="ORF">EV186_106257</name>
</gene>
<feature type="region of interest" description="Disordered" evidence="1">
    <location>
        <begin position="1"/>
        <end position="26"/>
    </location>
</feature>
<name>A0A4R6S3J5_LABRH</name>
<feature type="transmembrane region" description="Helical" evidence="2">
    <location>
        <begin position="35"/>
        <end position="57"/>
    </location>
</feature>
<evidence type="ECO:0000313" key="4">
    <source>
        <dbReference type="Proteomes" id="UP000295444"/>
    </source>
</evidence>